<evidence type="ECO:0000313" key="9">
    <source>
        <dbReference type="Proteomes" id="UP000094444"/>
    </source>
</evidence>
<comment type="caution">
    <text evidence="8">The sequence shown here is derived from an EMBL/GenBank/DDBJ whole genome shotgun (WGS) entry which is preliminary data.</text>
</comment>
<evidence type="ECO:0000256" key="3">
    <source>
        <dbReference type="ARBA" id="ARBA00022989"/>
    </source>
</evidence>
<feature type="compositionally biased region" description="Polar residues" evidence="6">
    <location>
        <begin position="415"/>
        <end position="432"/>
    </location>
</feature>
<dbReference type="AlphaFoldDB" id="A0A2P5IB99"/>
<dbReference type="GO" id="GO:0071467">
    <property type="term" value="P:cellular response to pH"/>
    <property type="evidence" value="ECO:0007669"/>
    <property type="project" value="TreeGrafter"/>
</dbReference>
<dbReference type="EMBL" id="MAVT02000089">
    <property type="protein sequence ID" value="POS79783.1"/>
    <property type="molecule type" value="Genomic_DNA"/>
</dbReference>
<evidence type="ECO:0000256" key="7">
    <source>
        <dbReference type="SAM" id="Phobius"/>
    </source>
</evidence>
<feature type="transmembrane region" description="Helical" evidence="7">
    <location>
        <begin position="229"/>
        <end position="252"/>
    </location>
</feature>
<dbReference type="GO" id="GO:0005886">
    <property type="term" value="C:plasma membrane"/>
    <property type="evidence" value="ECO:0007669"/>
    <property type="project" value="TreeGrafter"/>
</dbReference>
<gene>
    <name evidence="8" type="ORF">DHEL01_v201815</name>
</gene>
<feature type="compositionally biased region" description="Basic and acidic residues" evidence="6">
    <location>
        <begin position="537"/>
        <end position="554"/>
    </location>
</feature>
<feature type="compositionally biased region" description="Polar residues" evidence="6">
    <location>
        <begin position="555"/>
        <end position="609"/>
    </location>
</feature>
<keyword evidence="4 7" id="KW-0472">Membrane</keyword>
<feature type="compositionally biased region" description="Polar residues" evidence="6">
    <location>
        <begin position="704"/>
        <end position="719"/>
    </location>
</feature>
<feature type="compositionally biased region" description="Basic and acidic residues" evidence="6">
    <location>
        <begin position="653"/>
        <end position="663"/>
    </location>
</feature>
<reference evidence="8" key="1">
    <citation type="submission" date="2017-09" db="EMBL/GenBank/DDBJ databases">
        <title>Polyketide synthases of a Diaporthe helianthi virulent isolate.</title>
        <authorList>
            <person name="Baroncelli R."/>
        </authorList>
    </citation>
    <scope>NUCLEOTIDE SEQUENCE [LARGE SCALE GENOMIC DNA]</scope>
    <source>
        <strain evidence="8">7/96</strain>
    </source>
</reference>
<feature type="compositionally biased region" description="Low complexity" evidence="6">
    <location>
        <begin position="613"/>
        <end position="625"/>
    </location>
</feature>
<dbReference type="InterPro" id="IPR014844">
    <property type="entry name" value="PalH"/>
</dbReference>
<sequence length="773" mass="84516">MEVRQLIATSPPSKAGSLNSGCTSFNLPEGGVINIPGMDPITLSVDAAFRPQCDQTTSPIIIANPGVTMEETVGSSDITNIAYSDFRDPFYASTFPQCYALAATTVIAYTLVIMLFITPRSFLDGGVVVLGKRSFTDAGTGGTNIGGRPWLQKVAALFVAISLTIATVDTFRVAEQQYSQGIQNAEVLQQEVLGGTELKVIRIISEAFLWLAQAQTLIRLFPRRREKIIIKWTAFALIALGVIFDSLNSFLYTNQGSLRPRSFTDAIPALSYLFQLSLGVLYAAWVIYYSFMKKHYAYYHPQMRNMCLVALLSVLAVLVPVVFFILDIRKPDFTGWGDYVRWVGAAAASVIVWEWVERIEALEREEKKDGILGREVFDGDEMVGMSSSEYGWPRKRRNTKREGDNDDAPDGGESGQAQPRDNPTPAATSSNPWPLVTSLANRYRQKSRANPGEDTRENGNSTRAPNIRFLQPPLWPSRPPPAVTPVSRADTASADSTVYAVRYHPMSETSGTNTEPFPEHYSTPLPRVVPEIQEPSIRAEDAENHEERAADVDSRNFTATPEPSVTPSQSASQVAGRANQASKAPTSQTPSTSNNYRMRALSQASQLSRKPSKSNMSNEESNKASQPSAQEGSNSSRWDFRSRFEDFAASQADRLRDRIRPTMDTESLPVTVIPAPPRRGTGLRQLREEQSQQSQPRLAPPALQIQTSSSNVTQRTSPPDSGPVSPRLWRSNSGASAAVVSPLTADEASGPLPSEPLSPVAAGKRPAAGPSQP</sequence>
<feature type="compositionally biased region" description="Pro residues" evidence="6">
    <location>
        <begin position="473"/>
        <end position="483"/>
    </location>
</feature>
<keyword evidence="2 7" id="KW-0812">Transmembrane</keyword>
<evidence type="ECO:0000256" key="1">
    <source>
        <dbReference type="ARBA" id="ARBA00004141"/>
    </source>
</evidence>
<dbReference type="Proteomes" id="UP000094444">
    <property type="component" value="Unassembled WGS sequence"/>
</dbReference>
<feature type="compositionally biased region" description="Polar residues" evidence="6">
    <location>
        <begin position="626"/>
        <end position="637"/>
    </location>
</feature>
<evidence type="ECO:0000256" key="5">
    <source>
        <dbReference type="ARBA" id="ARBA00038109"/>
    </source>
</evidence>
<evidence type="ECO:0000256" key="6">
    <source>
        <dbReference type="SAM" id="MobiDB-lite"/>
    </source>
</evidence>
<name>A0A2P5IB99_DIAHE</name>
<feature type="region of interest" description="Disordered" evidence="6">
    <location>
        <begin position="505"/>
        <end position="773"/>
    </location>
</feature>
<feature type="transmembrane region" description="Helical" evidence="7">
    <location>
        <begin position="98"/>
        <end position="117"/>
    </location>
</feature>
<protein>
    <submittedName>
        <fullName evidence="8">PH-response regulator protein palH/rim-21</fullName>
    </submittedName>
</protein>
<dbReference type="STRING" id="158607.A0A2P5IB99"/>
<dbReference type="Pfam" id="PF08733">
    <property type="entry name" value="PalH"/>
    <property type="match status" value="1"/>
</dbReference>
<proteinExistence type="inferred from homology"/>
<dbReference type="PANTHER" id="PTHR35779:SF1">
    <property type="entry name" value="PH-RESPONSE REGULATOR PROTEIN PALH_RIM21"/>
    <property type="match status" value="1"/>
</dbReference>
<feature type="region of interest" description="Disordered" evidence="6">
    <location>
        <begin position="385"/>
        <end position="492"/>
    </location>
</feature>
<feature type="transmembrane region" description="Helical" evidence="7">
    <location>
        <begin position="272"/>
        <end position="291"/>
    </location>
</feature>
<evidence type="ECO:0000256" key="4">
    <source>
        <dbReference type="ARBA" id="ARBA00023136"/>
    </source>
</evidence>
<evidence type="ECO:0000256" key="2">
    <source>
        <dbReference type="ARBA" id="ARBA00022692"/>
    </source>
</evidence>
<evidence type="ECO:0000313" key="8">
    <source>
        <dbReference type="EMBL" id="POS79783.1"/>
    </source>
</evidence>
<feature type="transmembrane region" description="Helical" evidence="7">
    <location>
        <begin position="154"/>
        <end position="174"/>
    </location>
</feature>
<comment type="subcellular location">
    <subcellularLocation>
        <location evidence="1">Membrane</location>
        <topology evidence="1">Multi-pass membrane protein</topology>
    </subcellularLocation>
</comment>
<dbReference type="InParanoid" id="A0A2P5IB99"/>
<feature type="transmembrane region" description="Helical" evidence="7">
    <location>
        <begin position="303"/>
        <end position="327"/>
    </location>
</feature>
<keyword evidence="3 7" id="KW-1133">Transmembrane helix</keyword>
<comment type="similarity">
    <text evidence="5">Belongs to the palH/RIM21 family.</text>
</comment>
<dbReference type="PANTHER" id="PTHR35779">
    <property type="entry name" value="PH-RESPONSE REGULATOR PROTEIN PALH/RIM21"/>
    <property type="match status" value="1"/>
</dbReference>
<accession>A0A2P5IB99</accession>
<keyword evidence="9" id="KW-1185">Reference proteome</keyword>
<organism evidence="8 9">
    <name type="scientific">Diaporthe helianthi</name>
    <dbReference type="NCBI Taxonomy" id="158607"/>
    <lineage>
        <taxon>Eukaryota</taxon>
        <taxon>Fungi</taxon>
        <taxon>Dikarya</taxon>
        <taxon>Ascomycota</taxon>
        <taxon>Pezizomycotina</taxon>
        <taxon>Sordariomycetes</taxon>
        <taxon>Sordariomycetidae</taxon>
        <taxon>Diaporthales</taxon>
        <taxon>Diaporthaceae</taxon>
        <taxon>Diaporthe</taxon>
    </lineage>
</organism>
<dbReference type="OrthoDB" id="5393256at2759"/>